<name>A0A6J6E842_9ZZZZ</name>
<dbReference type="EMBL" id="CAEZTL010000078">
    <property type="protein sequence ID" value="CAB4572750.1"/>
    <property type="molecule type" value="Genomic_DNA"/>
</dbReference>
<dbReference type="AlphaFoldDB" id="A0A6J6E842"/>
<gene>
    <name evidence="1" type="ORF">UFOPK1683_00773</name>
</gene>
<protein>
    <submittedName>
        <fullName evidence="1">Unannotated protein</fullName>
    </submittedName>
</protein>
<evidence type="ECO:0000313" key="1">
    <source>
        <dbReference type="EMBL" id="CAB4572750.1"/>
    </source>
</evidence>
<reference evidence="1" key="1">
    <citation type="submission" date="2020-05" db="EMBL/GenBank/DDBJ databases">
        <authorList>
            <person name="Chiriac C."/>
            <person name="Salcher M."/>
            <person name="Ghai R."/>
            <person name="Kavagutti S V."/>
        </authorList>
    </citation>
    <scope>NUCLEOTIDE SEQUENCE</scope>
</reference>
<sequence length="41" mass="4853">MLFALVDDSVGRDQLPAMFDRTKARAMLRQEYRKPQQIDLQ</sequence>
<proteinExistence type="predicted"/>
<organism evidence="1">
    <name type="scientific">freshwater metagenome</name>
    <dbReference type="NCBI Taxonomy" id="449393"/>
    <lineage>
        <taxon>unclassified sequences</taxon>
        <taxon>metagenomes</taxon>
        <taxon>ecological metagenomes</taxon>
    </lineage>
</organism>
<accession>A0A6J6E842</accession>